<dbReference type="CDD" id="cd01948">
    <property type="entry name" value="EAL"/>
    <property type="match status" value="1"/>
</dbReference>
<dbReference type="Pfam" id="PF00563">
    <property type="entry name" value="EAL"/>
    <property type="match status" value="1"/>
</dbReference>
<dbReference type="Gene3D" id="3.40.190.10">
    <property type="entry name" value="Periplasmic binding protein-like II"/>
    <property type="match status" value="2"/>
</dbReference>
<dbReference type="InterPro" id="IPR052155">
    <property type="entry name" value="Biofilm_reg_signaling"/>
</dbReference>
<proteinExistence type="predicted"/>
<evidence type="ECO:0000259" key="3">
    <source>
        <dbReference type="PROSITE" id="PS50883"/>
    </source>
</evidence>
<dbReference type="SMART" id="SM00267">
    <property type="entry name" value="GGDEF"/>
    <property type="match status" value="1"/>
</dbReference>
<dbReference type="Gene3D" id="3.20.20.450">
    <property type="entry name" value="EAL domain"/>
    <property type="match status" value="1"/>
</dbReference>
<dbReference type="SMART" id="SM00052">
    <property type="entry name" value="EAL"/>
    <property type="match status" value="1"/>
</dbReference>
<dbReference type="CDD" id="cd01949">
    <property type="entry name" value="GGDEF"/>
    <property type="match status" value="1"/>
</dbReference>
<feature type="domain" description="GGDEF" evidence="4">
    <location>
        <begin position="351"/>
        <end position="484"/>
    </location>
</feature>
<dbReference type="Proteomes" id="UP000283087">
    <property type="component" value="Unassembled WGS sequence"/>
</dbReference>
<dbReference type="SUPFAM" id="SSF141868">
    <property type="entry name" value="EAL domain-like"/>
    <property type="match status" value="1"/>
</dbReference>
<evidence type="ECO:0000259" key="4">
    <source>
        <dbReference type="PROSITE" id="PS50887"/>
    </source>
</evidence>
<dbReference type="InterPro" id="IPR029787">
    <property type="entry name" value="Nucleotide_cyclase"/>
</dbReference>
<comment type="caution">
    <text evidence="5">The sequence shown here is derived from an EMBL/GenBank/DDBJ whole genome shotgun (WGS) entry which is preliminary data.</text>
</comment>
<dbReference type="Gene3D" id="3.30.70.270">
    <property type="match status" value="1"/>
</dbReference>
<dbReference type="CDD" id="cd01007">
    <property type="entry name" value="PBP2_BvgS_HisK_like"/>
    <property type="match status" value="1"/>
</dbReference>
<dbReference type="PROSITE" id="PS50883">
    <property type="entry name" value="EAL"/>
    <property type="match status" value="1"/>
</dbReference>
<evidence type="ECO:0000313" key="6">
    <source>
        <dbReference type="Proteomes" id="UP000283087"/>
    </source>
</evidence>
<protein>
    <submittedName>
        <fullName evidence="5">EAL domain-containing protein</fullName>
    </submittedName>
</protein>
<feature type="chain" id="PRO_5019457198" evidence="2">
    <location>
        <begin position="30"/>
        <end position="760"/>
    </location>
</feature>
<accession>A0A430KLI6</accession>
<feature type="signal peptide" evidence="2">
    <location>
        <begin position="1"/>
        <end position="29"/>
    </location>
</feature>
<evidence type="ECO:0000313" key="5">
    <source>
        <dbReference type="EMBL" id="RTE64337.1"/>
    </source>
</evidence>
<reference evidence="5 6" key="1">
    <citation type="submission" date="2018-11" db="EMBL/GenBank/DDBJ databases">
        <title>The draft genome sequence of Amphritea opalescens ANRC-JH13T.</title>
        <authorList>
            <person name="Fang Z."/>
            <person name="Zhang Y."/>
            <person name="Han X."/>
        </authorList>
    </citation>
    <scope>NUCLEOTIDE SEQUENCE [LARGE SCALE GENOMIC DNA]</scope>
    <source>
        <strain evidence="5 6">ANRC-JH13</strain>
    </source>
</reference>
<dbReference type="EMBL" id="RQXW01000026">
    <property type="protein sequence ID" value="RTE64337.1"/>
    <property type="molecule type" value="Genomic_DNA"/>
</dbReference>
<dbReference type="Pfam" id="PF00990">
    <property type="entry name" value="GGDEF"/>
    <property type="match status" value="1"/>
</dbReference>
<name>A0A430KLI6_9GAMM</name>
<keyword evidence="1" id="KW-0812">Transmembrane</keyword>
<keyword evidence="6" id="KW-1185">Reference proteome</keyword>
<dbReference type="SUPFAM" id="SSF55073">
    <property type="entry name" value="Nucleotide cyclase"/>
    <property type="match status" value="1"/>
</dbReference>
<gene>
    <name evidence="5" type="ORF">EH243_17875</name>
</gene>
<dbReference type="PROSITE" id="PS50887">
    <property type="entry name" value="GGDEF"/>
    <property type="match status" value="1"/>
</dbReference>
<dbReference type="InterPro" id="IPR001638">
    <property type="entry name" value="Solute-binding_3/MltF_N"/>
</dbReference>
<evidence type="ECO:0000256" key="1">
    <source>
        <dbReference type="SAM" id="Phobius"/>
    </source>
</evidence>
<dbReference type="OrthoDB" id="8416215at2"/>
<keyword evidence="2" id="KW-0732">Signal</keyword>
<sequence length="760" mass="84499">MNMTAVLSSKLASLLVSFFLLIMSVSAVAEIRLTQEESRWLEQHGASVTVGVAIVPPYLSNSVNGNQVEGLSMDYLKLIEQALGSEFKYRVFDDFASLVAAARDRSVDIVFAITKTEKRSEYLNFTPVYSHVGNKIFTQKGRFKRATMSDFAGKRFALPRETALIEYVQNNYPDVQLVQVRNLQEAFSLLAAGLVDGVGASASAGYLYSVKEGIDNISIVGRIGLDYDVAFASRNDRPLLGQLLDKAMVSLTETQKQVIEERWLSPEDSQRIDTQTVFQWLMIVGFALTVVLLLIVVLWNRSLKREVTHRKEIQKEVSFLAYHDELTGAYNRQFMAETLAEYTRLPCTETQATCVILLGLDNFSLINEFYGQKIGDFVLRRTSERLQGRLDGASVLARNGGDEFTVLLRHDANHTSLSHFADRLIAEISLPIVSGDQSFSLTASAGISIQKHELDDPLRLLEQADLALHEAKKKNTGSYLFYASEMSDRLHENQQLVVALAEALSSDLFYLEYQPQVALCSGEVIGFEALARWQHPTLGNIPPDRFIALAEQEGLIVTLGDRVLQLACQQGCEWLEQGIEFQRLAVNVSVKQFVESDFASKVLNVLEQSGFPAEKLELEITESVFLGDLTLAKETMQKLTQQGVCFSIDDFGTGFSSLLYLKDLPVLKLKLDQGFIRGITQDNSSLQIVKASLQMGQALNMDVIVEGVETCDEYQMLLAMRCGHAQGYLFGRPMKPDLITAPRLRQISASVGAIVPASVI</sequence>
<dbReference type="NCBIfam" id="TIGR00254">
    <property type="entry name" value="GGDEF"/>
    <property type="match status" value="1"/>
</dbReference>
<dbReference type="SUPFAM" id="SSF53850">
    <property type="entry name" value="Periplasmic binding protein-like II"/>
    <property type="match status" value="1"/>
</dbReference>
<dbReference type="InterPro" id="IPR043128">
    <property type="entry name" value="Rev_trsase/Diguanyl_cyclase"/>
</dbReference>
<dbReference type="AlphaFoldDB" id="A0A430KLI6"/>
<organism evidence="5 6">
    <name type="scientific">Amphritea opalescens</name>
    <dbReference type="NCBI Taxonomy" id="2490544"/>
    <lineage>
        <taxon>Bacteria</taxon>
        <taxon>Pseudomonadati</taxon>
        <taxon>Pseudomonadota</taxon>
        <taxon>Gammaproteobacteria</taxon>
        <taxon>Oceanospirillales</taxon>
        <taxon>Oceanospirillaceae</taxon>
        <taxon>Amphritea</taxon>
    </lineage>
</organism>
<dbReference type="PANTHER" id="PTHR44757">
    <property type="entry name" value="DIGUANYLATE CYCLASE DGCP"/>
    <property type="match status" value="1"/>
</dbReference>
<dbReference type="PANTHER" id="PTHR44757:SF2">
    <property type="entry name" value="BIOFILM ARCHITECTURE MAINTENANCE PROTEIN MBAA"/>
    <property type="match status" value="1"/>
</dbReference>
<dbReference type="InterPro" id="IPR000160">
    <property type="entry name" value="GGDEF_dom"/>
</dbReference>
<dbReference type="SMART" id="SM00062">
    <property type="entry name" value="PBPb"/>
    <property type="match status" value="1"/>
</dbReference>
<keyword evidence="1" id="KW-0472">Membrane</keyword>
<feature type="domain" description="EAL" evidence="3">
    <location>
        <begin position="493"/>
        <end position="747"/>
    </location>
</feature>
<evidence type="ECO:0000256" key="2">
    <source>
        <dbReference type="SAM" id="SignalP"/>
    </source>
</evidence>
<dbReference type="InterPro" id="IPR035919">
    <property type="entry name" value="EAL_sf"/>
</dbReference>
<dbReference type="Pfam" id="PF00497">
    <property type="entry name" value="SBP_bac_3"/>
    <property type="match status" value="1"/>
</dbReference>
<keyword evidence="1" id="KW-1133">Transmembrane helix</keyword>
<dbReference type="InterPro" id="IPR001633">
    <property type="entry name" value="EAL_dom"/>
</dbReference>
<feature type="transmembrane region" description="Helical" evidence="1">
    <location>
        <begin position="277"/>
        <end position="300"/>
    </location>
</feature>